<keyword evidence="7" id="KW-0808">Transferase</keyword>
<dbReference type="PANTHER" id="PTHR18968:SF13">
    <property type="entry name" value="ACETOLACTATE SYNTHASE CATALYTIC SUBUNIT, MITOCHONDRIAL"/>
    <property type="match status" value="1"/>
</dbReference>
<proteinExistence type="inferred from homology"/>
<evidence type="ECO:0000259" key="6">
    <source>
        <dbReference type="Pfam" id="PF02776"/>
    </source>
</evidence>
<dbReference type="InterPro" id="IPR012000">
    <property type="entry name" value="Thiamin_PyroP_enz_cen_dom"/>
</dbReference>
<evidence type="ECO:0000259" key="4">
    <source>
        <dbReference type="Pfam" id="PF00205"/>
    </source>
</evidence>
<dbReference type="GO" id="GO:0000287">
    <property type="term" value="F:magnesium ion binding"/>
    <property type="evidence" value="ECO:0007669"/>
    <property type="project" value="InterPro"/>
</dbReference>
<evidence type="ECO:0000313" key="7">
    <source>
        <dbReference type="EMBL" id="MBB5035161.1"/>
    </source>
</evidence>
<sequence>MAYESFAQQFAALGGRRVFGVPGGGPSLELITQIENAGGSFIATGHEAVAALMAGAYARQSGTPAACVTIKGPGFMNLAPGLLCNSYEGYPCLSISEAYPPNESSGRRHKWLAHPDVAASFLRSMNGFSEAEGSVQSLWAEATQECPGPVHTDLVPRSEIVQEMPQCMTATQPDWRWQLVSASRPALLVGTWATRSAWRTRLAALNIPVFTTAAAKGALSEHLPHSAGICTGDGKPSTPEKTVLPKADLLICLGVRSGEMLSPAPPHGSTLWFDAPGMHEGRVFPDNVFGTRAARLSDTDAAELFDVLQSKSWGQEEVAAAHAQLAQSMDSWADSPRTAMRVVSDRLPDAAHIVDTGNFTVWAEHFLRVKNHLDLTGTPNGRYLGAGLGYALGTALARAPGPSVLWIGDGGIRANLAELSLAVDLKLPLLVLVMRDGYFGSIRGRARKLGWSQQPLTLPDHRLLRVAEAMGLATWDAPDAAGLDAALKQWQHAGSPPALIEYHLAPDVYVDMTEQLR</sequence>
<keyword evidence="2 3" id="KW-0786">Thiamine pyrophosphate</keyword>
<evidence type="ECO:0000313" key="8">
    <source>
        <dbReference type="Proteomes" id="UP000590740"/>
    </source>
</evidence>
<dbReference type="CDD" id="cd07035">
    <property type="entry name" value="TPP_PYR_POX_like"/>
    <property type="match status" value="1"/>
</dbReference>
<dbReference type="GO" id="GO:0003984">
    <property type="term" value="F:acetolactate synthase activity"/>
    <property type="evidence" value="ECO:0007669"/>
    <property type="project" value="UniProtKB-EC"/>
</dbReference>
<dbReference type="EC" id="2.2.1.6" evidence="7"/>
<evidence type="ECO:0000256" key="3">
    <source>
        <dbReference type="RuleBase" id="RU362132"/>
    </source>
</evidence>
<reference evidence="7 8" key="1">
    <citation type="submission" date="2020-08" db="EMBL/GenBank/DDBJ databases">
        <title>Genomic Encyclopedia of Type Strains, Phase IV (KMG-IV): sequencing the most valuable type-strain genomes for metagenomic binning, comparative biology and taxonomic classification.</title>
        <authorList>
            <person name="Goeker M."/>
        </authorList>
    </citation>
    <scope>NUCLEOTIDE SEQUENCE [LARGE SCALE GENOMIC DNA]</scope>
    <source>
        <strain evidence="7 8">DSM 12252</strain>
    </source>
</reference>
<dbReference type="InterPro" id="IPR012001">
    <property type="entry name" value="Thiamin_PyroP_enz_TPP-bd_dom"/>
</dbReference>
<keyword evidence="8" id="KW-1185">Reference proteome</keyword>
<dbReference type="InterPro" id="IPR011766">
    <property type="entry name" value="TPP_enzyme_TPP-bd"/>
</dbReference>
<dbReference type="PANTHER" id="PTHR18968">
    <property type="entry name" value="THIAMINE PYROPHOSPHATE ENZYMES"/>
    <property type="match status" value="1"/>
</dbReference>
<dbReference type="Pfam" id="PF02776">
    <property type="entry name" value="TPP_enzyme_N"/>
    <property type="match status" value="1"/>
</dbReference>
<evidence type="ECO:0000259" key="5">
    <source>
        <dbReference type="Pfam" id="PF02775"/>
    </source>
</evidence>
<comment type="similarity">
    <text evidence="1 3">Belongs to the TPP enzyme family.</text>
</comment>
<dbReference type="InterPro" id="IPR029035">
    <property type="entry name" value="DHS-like_NAD/FAD-binding_dom"/>
</dbReference>
<feature type="domain" description="Thiamine pyrophosphate enzyme central" evidence="4">
    <location>
        <begin position="179"/>
        <end position="261"/>
    </location>
</feature>
<evidence type="ECO:0000256" key="1">
    <source>
        <dbReference type="ARBA" id="ARBA00007812"/>
    </source>
</evidence>
<dbReference type="Gene3D" id="3.40.50.970">
    <property type="match status" value="2"/>
</dbReference>
<dbReference type="Pfam" id="PF02775">
    <property type="entry name" value="TPP_enzyme_C"/>
    <property type="match status" value="1"/>
</dbReference>
<dbReference type="GO" id="GO:0009099">
    <property type="term" value="P:L-valine biosynthetic process"/>
    <property type="evidence" value="ECO:0007669"/>
    <property type="project" value="TreeGrafter"/>
</dbReference>
<accession>A0A7W7YFC6</accession>
<dbReference type="SUPFAM" id="SSF52467">
    <property type="entry name" value="DHS-like NAD/FAD-binding domain"/>
    <property type="match status" value="1"/>
</dbReference>
<dbReference type="GO" id="GO:0009097">
    <property type="term" value="P:isoleucine biosynthetic process"/>
    <property type="evidence" value="ECO:0007669"/>
    <property type="project" value="TreeGrafter"/>
</dbReference>
<dbReference type="InterPro" id="IPR029061">
    <property type="entry name" value="THDP-binding"/>
</dbReference>
<name>A0A7W7YFC6_9BACT</name>
<dbReference type="SUPFAM" id="SSF52518">
    <property type="entry name" value="Thiamin diphosphate-binding fold (THDP-binding)"/>
    <property type="match status" value="2"/>
</dbReference>
<dbReference type="AlphaFoldDB" id="A0A7W7YFC6"/>
<dbReference type="GO" id="GO:0050660">
    <property type="term" value="F:flavin adenine dinucleotide binding"/>
    <property type="evidence" value="ECO:0007669"/>
    <property type="project" value="TreeGrafter"/>
</dbReference>
<comment type="caution">
    <text evidence="7">The sequence shown here is derived from an EMBL/GenBank/DDBJ whole genome shotgun (WGS) entry which is preliminary data.</text>
</comment>
<protein>
    <submittedName>
        <fullName evidence="7">Acetolactate synthase-1/2/3 large subunit</fullName>
        <ecNumber evidence="7">2.2.1.6</ecNumber>
    </submittedName>
</protein>
<dbReference type="GO" id="GO:0030976">
    <property type="term" value="F:thiamine pyrophosphate binding"/>
    <property type="evidence" value="ECO:0007669"/>
    <property type="project" value="InterPro"/>
</dbReference>
<organism evidence="7 8">
    <name type="scientific">Prosthecobacter vanneervenii</name>
    <dbReference type="NCBI Taxonomy" id="48466"/>
    <lineage>
        <taxon>Bacteria</taxon>
        <taxon>Pseudomonadati</taxon>
        <taxon>Verrucomicrobiota</taxon>
        <taxon>Verrucomicrobiia</taxon>
        <taxon>Verrucomicrobiales</taxon>
        <taxon>Verrucomicrobiaceae</taxon>
        <taxon>Prosthecobacter</taxon>
    </lineage>
</organism>
<dbReference type="EMBL" id="JACHIG010000014">
    <property type="protein sequence ID" value="MBB5035161.1"/>
    <property type="molecule type" value="Genomic_DNA"/>
</dbReference>
<feature type="domain" description="Thiamine pyrophosphate enzyme TPP-binding" evidence="5">
    <location>
        <begin position="355"/>
        <end position="501"/>
    </location>
</feature>
<gene>
    <name evidence="7" type="ORF">HNQ65_004770</name>
</gene>
<dbReference type="RefSeq" id="WP_184343671.1">
    <property type="nucleotide sequence ID" value="NZ_JACHIG010000014.1"/>
</dbReference>
<dbReference type="InterPro" id="IPR045229">
    <property type="entry name" value="TPP_enz"/>
</dbReference>
<dbReference type="Pfam" id="PF00205">
    <property type="entry name" value="TPP_enzyme_M"/>
    <property type="match status" value="1"/>
</dbReference>
<feature type="domain" description="Thiamine pyrophosphate enzyme N-terminal TPP-binding" evidence="6">
    <location>
        <begin position="4"/>
        <end position="109"/>
    </location>
</feature>
<evidence type="ECO:0000256" key="2">
    <source>
        <dbReference type="ARBA" id="ARBA00023052"/>
    </source>
</evidence>
<dbReference type="Proteomes" id="UP000590740">
    <property type="component" value="Unassembled WGS sequence"/>
</dbReference>
<dbReference type="Gene3D" id="3.40.50.1220">
    <property type="entry name" value="TPP-binding domain"/>
    <property type="match status" value="1"/>
</dbReference>
<dbReference type="CDD" id="cd00568">
    <property type="entry name" value="TPP_enzymes"/>
    <property type="match status" value="1"/>
</dbReference>
<dbReference type="GO" id="GO:0005948">
    <property type="term" value="C:acetolactate synthase complex"/>
    <property type="evidence" value="ECO:0007669"/>
    <property type="project" value="TreeGrafter"/>
</dbReference>